<reference evidence="2" key="1">
    <citation type="journal article" date="2015" name="Nature">
        <title>Complex archaea that bridge the gap between prokaryotes and eukaryotes.</title>
        <authorList>
            <person name="Spang A."/>
            <person name="Saw J.H."/>
            <person name="Jorgensen S.L."/>
            <person name="Zaremba-Niedzwiedzka K."/>
            <person name="Martijn J."/>
            <person name="Lind A.E."/>
            <person name="van Eijk R."/>
            <person name="Schleper C."/>
            <person name="Guy L."/>
            <person name="Ettema T.J."/>
        </authorList>
    </citation>
    <scope>NUCLEOTIDE SEQUENCE</scope>
</reference>
<sequence>MSFREASKWFAIPLVIGLVLILAALLITGEHKGAWFAFLLAETGIAILIACVLGLVFESYLRQKALDDIVRAVLGYLLPPSIRGEMTWLTNITMVRRNYYHRFTIEILDGASVLLREYSSYDIQNISSHTQTLKIRRSIDEYHYGIRQSEIIRVGYLRAGNRCEFSGSELPVTRTVWSLEFEHEIKDFAPKEIISVWSETIQVRRPSDQEVTIIIHATEKPEVEVQIPDNFSYEVGMQHRERREQLSPHRYRLRGTLLPYQGFGFRWWPKSLEVQDAQKTEAESTSHNQD</sequence>
<keyword evidence="1" id="KW-0472">Membrane</keyword>
<name>A0A0F9TRV5_9ZZZZ</name>
<keyword evidence="1" id="KW-1133">Transmembrane helix</keyword>
<dbReference type="EMBL" id="LAZR01000206">
    <property type="protein sequence ID" value="KKN82069.1"/>
    <property type="molecule type" value="Genomic_DNA"/>
</dbReference>
<comment type="caution">
    <text evidence="2">The sequence shown here is derived from an EMBL/GenBank/DDBJ whole genome shotgun (WGS) entry which is preliminary data.</text>
</comment>
<feature type="transmembrane region" description="Helical" evidence="1">
    <location>
        <begin position="34"/>
        <end position="57"/>
    </location>
</feature>
<protein>
    <submittedName>
        <fullName evidence="2">Uncharacterized protein</fullName>
    </submittedName>
</protein>
<accession>A0A0F9TRV5</accession>
<evidence type="ECO:0000256" key="1">
    <source>
        <dbReference type="SAM" id="Phobius"/>
    </source>
</evidence>
<evidence type="ECO:0000313" key="2">
    <source>
        <dbReference type="EMBL" id="KKN82069.1"/>
    </source>
</evidence>
<organism evidence="2">
    <name type="scientific">marine sediment metagenome</name>
    <dbReference type="NCBI Taxonomy" id="412755"/>
    <lineage>
        <taxon>unclassified sequences</taxon>
        <taxon>metagenomes</taxon>
        <taxon>ecological metagenomes</taxon>
    </lineage>
</organism>
<proteinExistence type="predicted"/>
<gene>
    <name evidence="2" type="ORF">LCGC14_0313360</name>
</gene>
<dbReference type="AlphaFoldDB" id="A0A0F9TRV5"/>
<feature type="transmembrane region" description="Helical" evidence="1">
    <location>
        <begin position="9"/>
        <end position="28"/>
    </location>
</feature>
<keyword evidence="1" id="KW-0812">Transmembrane</keyword>